<evidence type="ECO:0000313" key="3">
    <source>
        <dbReference type="Proteomes" id="UP001390339"/>
    </source>
</evidence>
<gene>
    <name evidence="2" type="ORF">PGQ11_010438</name>
</gene>
<reference evidence="2 3" key="1">
    <citation type="journal article" date="2024" name="IMA Fungus">
        <title>Apiospora arundinis, a panoply of carbohydrate-active enzymes and secondary metabolites.</title>
        <authorList>
            <person name="Sorensen T."/>
            <person name="Petersen C."/>
            <person name="Muurmann A.T."/>
            <person name="Christiansen J.V."/>
            <person name="Brundto M.L."/>
            <person name="Overgaard C.K."/>
            <person name="Boysen A.T."/>
            <person name="Wollenberg R.D."/>
            <person name="Larsen T.O."/>
            <person name="Sorensen J.L."/>
            <person name="Nielsen K.L."/>
            <person name="Sondergaard T.E."/>
        </authorList>
    </citation>
    <scope>NUCLEOTIDE SEQUENCE [LARGE SCALE GENOMIC DNA]</scope>
    <source>
        <strain evidence="2 3">AAU 773</strain>
    </source>
</reference>
<protein>
    <submittedName>
        <fullName evidence="2">Uncharacterized protein</fullName>
    </submittedName>
</protein>
<dbReference type="EMBL" id="JAPCWZ010000006">
    <property type="protein sequence ID" value="KAK8859704.1"/>
    <property type="molecule type" value="Genomic_DNA"/>
</dbReference>
<evidence type="ECO:0000256" key="1">
    <source>
        <dbReference type="SAM" id="MobiDB-lite"/>
    </source>
</evidence>
<feature type="region of interest" description="Disordered" evidence="1">
    <location>
        <begin position="137"/>
        <end position="205"/>
    </location>
</feature>
<accession>A0ABR2I9M9</accession>
<feature type="compositionally biased region" description="Low complexity" evidence="1">
    <location>
        <begin position="49"/>
        <end position="59"/>
    </location>
</feature>
<name>A0ABR2I9M9_9PEZI</name>
<feature type="compositionally biased region" description="Acidic residues" evidence="1">
    <location>
        <begin position="164"/>
        <end position="178"/>
    </location>
</feature>
<proteinExistence type="predicted"/>
<comment type="caution">
    <text evidence="2">The sequence shown here is derived from an EMBL/GenBank/DDBJ whole genome shotgun (WGS) entry which is preliminary data.</text>
</comment>
<feature type="region of interest" description="Disordered" evidence="1">
    <location>
        <begin position="222"/>
        <end position="246"/>
    </location>
</feature>
<feature type="region of interest" description="Disordered" evidence="1">
    <location>
        <begin position="43"/>
        <end position="93"/>
    </location>
</feature>
<feature type="compositionally biased region" description="Basic and acidic residues" evidence="1">
    <location>
        <begin position="227"/>
        <end position="244"/>
    </location>
</feature>
<keyword evidence="3" id="KW-1185">Reference proteome</keyword>
<feature type="region of interest" description="Disordered" evidence="1">
    <location>
        <begin position="417"/>
        <end position="470"/>
    </location>
</feature>
<dbReference type="Proteomes" id="UP001390339">
    <property type="component" value="Unassembled WGS sequence"/>
</dbReference>
<evidence type="ECO:0000313" key="2">
    <source>
        <dbReference type="EMBL" id="KAK8859704.1"/>
    </source>
</evidence>
<feature type="compositionally biased region" description="Basic and acidic residues" evidence="1">
    <location>
        <begin position="342"/>
        <end position="380"/>
    </location>
</feature>
<feature type="region of interest" description="Disordered" evidence="1">
    <location>
        <begin position="333"/>
        <end position="380"/>
    </location>
</feature>
<feature type="compositionally biased region" description="Basic and acidic residues" evidence="1">
    <location>
        <begin position="193"/>
        <end position="205"/>
    </location>
</feature>
<sequence>MDPAVETILQVSDRDFLHDVLRKLCVDNGFVRQSVLEHFAALPSAPSQGNAGDGNANAGDDQDPGIAANVEGTQSDNQDVVKPETAHGRKSSLYNIPLAPSALRAPSAPTAAPVPPAVTTPFRVVTRSQVNTPANSIMVIGDDNDVPVTHDDGDESYAASSSSSDDDDDGDVNVDEVLNDILDVSDGLSTSPGEERPRPTIERRLSPTFFNFRDFAHEEQFGAAPADRSDDPSRPRPEAAENKTRKNLYQTIYKHQGVSEKIDRLTKRLANSKDPAEIQLTSQRLQILDTERRGCREAIESVLSAEERETPESRRAALSRYHQMAAEDWSQYLAQSQSRKRNAPDDNSHENEHETVMGRRARMAREAHERNQRRLEENREQHERIERLTLLHDIAKQAARKGAKRLKLAEKAEARRVREVKARKRREAQEERAAMGRGRGRGRQYNASATPARRMPGDIGRGAWGRNFSY</sequence>
<organism evidence="2 3">
    <name type="scientific">Apiospora arundinis</name>
    <dbReference type="NCBI Taxonomy" id="335852"/>
    <lineage>
        <taxon>Eukaryota</taxon>
        <taxon>Fungi</taxon>
        <taxon>Dikarya</taxon>
        <taxon>Ascomycota</taxon>
        <taxon>Pezizomycotina</taxon>
        <taxon>Sordariomycetes</taxon>
        <taxon>Xylariomycetidae</taxon>
        <taxon>Amphisphaeriales</taxon>
        <taxon>Apiosporaceae</taxon>
        <taxon>Apiospora</taxon>
    </lineage>
</organism>